<protein>
    <recommendedName>
        <fullName evidence="4">60S ribosomal protein L20</fullName>
    </recommendedName>
</protein>
<gene>
    <name evidence="2" type="ORF">K432DRAFT_361667</name>
</gene>
<dbReference type="GO" id="GO:0005762">
    <property type="term" value="C:mitochondrial large ribosomal subunit"/>
    <property type="evidence" value="ECO:0007669"/>
    <property type="project" value="TreeGrafter"/>
</dbReference>
<feature type="compositionally biased region" description="Polar residues" evidence="1">
    <location>
        <begin position="112"/>
        <end position="122"/>
    </location>
</feature>
<evidence type="ECO:0000313" key="3">
    <source>
        <dbReference type="Proteomes" id="UP000250266"/>
    </source>
</evidence>
<sequence length="229" mass="25617">MSTTPLTRPSPLLKTLHLLSRQTTRCESTTRRLKKLHALPPSPSYDLTTPPRSTKASPASTASAHIIFNPPSSAPTIYHTPPKFLPATDPRRKLYSSALASSTTTALSTRTPVISSTGTPLSAPSFLPKKPSAALPPPLQAPKEKKYHLTDAEISEIRALRFGDPDTWTRAKLAERFDCSQFFVSLVCKVPEKGKRVEKEHQEARERWGGRRRMAREDRVRRREGWGRD</sequence>
<feature type="region of interest" description="Disordered" evidence="1">
    <location>
        <begin position="106"/>
        <end position="143"/>
    </location>
</feature>
<dbReference type="InterPro" id="IPR024388">
    <property type="entry name" value="Ribosomal_mL58"/>
</dbReference>
<organism evidence="2 3">
    <name type="scientific">Lepidopterella palustris CBS 459.81</name>
    <dbReference type="NCBI Taxonomy" id="1314670"/>
    <lineage>
        <taxon>Eukaryota</taxon>
        <taxon>Fungi</taxon>
        <taxon>Dikarya</taxon>
        <taxon>Ascomycota</taxon>
        <taxon>Pezizomycotina</taxon>
        <taxon>Dothideomycetes</taxon>
        <taxon>Pleosporomycetidae</taxon>
        <taxon>Mytilinidiales</taxon>
        <taxon>Argynnaceae</taxon>
        <taxon>Lepidopterella</taxon>
    </lineage>
</organism>
<feature type="region of interest" description="Disordered" evidence="1">
    <location>
        <begin position="21"/>
        <end position="61"/>
    </location>
</feature>
<accession>A0A8E2JBA0</accession>
<feature type="region of interest" description="Disordered" evidence="1">
    <location>
        <begin position="194"/>
        <end position="229"/>
    </location>
</feature>
<evidence type="ECO:0000313" key="2">
    <source>
        <dbReference type="EMBL" id="OCK75664.1"/>
    </source>
</evidence>
<feature type="compositionally biased region" description="Low complexity" evidence="1">
    <location>
        <begin position="48"/>
        <end position="61"/>
    </location>
</feature>
<dbReference type="OrthoDB" id="6021263at2759"/>
<reference evidence="2 3" key="1">
    <citation type="journal article" date="2016" name="Nat. Commun.">
        <title>Ectomycorrhizal ecology is imprinted in the genome of the dominant symbiotic fungus Cenococcum geophilum.</title>
        <authorList>
            <consortium name="DOE Joint Genome Institute"/>
            <person name="Peter M."/>
            <person name="Kohler A."/>
            <person name="Ohm R.A."/>
            <person name="Kuo A."/>
            <person name="Krutzmann J."/>
            <person name="Morin E."/>
            <person name="Arend M."/>
            <person name="Barry K.W."/>
            <person name="Binder M."/>
            <person name="Choi C."/>
            <person name="Clum A."/>
            <person name="Copeland A."/>
            <person name="Grisel N."/>
            <person name="Haridas S."/>
            <person name="Kipfer T."/>
            <person name="LaButti K."/>
            <person name="Lindquist E."/>
            <person name="Lipzen A."/>
            <person name="Maire R."/>
            <person name="Meier B."/>
            <person name="Mihaltcheva S."/>
            <person name="Molinier V."/>
            <person name="Murat C."/>
            <person name="Poggeler S."/>
            <person name="Quandt C.A."/>
            <person name="Sperisen C."/>
            <person name="Tritt A."/>
            <person name="Tisserant E."/>
            <person name="Crous P.W."/>
            <person name="Henrissat B."/>
            <person name="Nehls U."/>
            <person name="Egli S."/>
            <person name="Spatafora J.W."/>
            <person name="Grigoriev I.V."/>
            <person name="Martin F.M."/>
        </authorList>
    </citation>
    <scope>NUCLEOTIDE SEQUENCE [LARGE SCALE GENOMIC DNA]</scope>
    <source>
        <strain evidence="2 3">CBS 459.81</strain>
    </source>
</reference>
<dbReference type="Proteomes" id="UP000250266">
    <property type="component" value="Unassembled WGS sequence"/>
</dbReference>
<dbReference type="AlphaFoldDB" id="A0A8E2JBA0"/>
<proteinExistence type="predicted"/>
<dbReference type="PANTHER" id="PTHR28266:SF1">
    <property type="entry name" value="LARGE RIBOSOMAL SUBUNIT PROTEIN ML58"/>
    <property type="match status" value="1"/>
</dbReference>
<dbReference type="GO" id="GO:0003735">
    <property type="term" value="F:structural constituent of ribosome"/>
    <property type="evidence" value="ECO:0007669"/>
    <property type="project" value="TreeGrafter"/>
</dbReference>
<name>A0A8E2JBA0_9PEZI</name>
<dbReference type="Pfam" id="PF12824">
    <property type="entry name" value="MRP-L20"/>
    <property type="match status" value="1"/>
</dbReference>
<dbReference type="EMBL" id="KV745288">
    <property type="protein sequence ID" value="OCK75664.1"/>
    <property type="molecule type" value="Genomic_DNA"/>
</dbReference>
<evidence type="ECO:0000256" key="1">
    <source>
        <dbReference type="SAM" id="MobiDB-lite"/>
    </source>
</evidence>
<evidence type="ECO:0008006" key="4">
    <source>
        <dbReference type="Google" id="ProtNLM"/>
    </source>
</evidence>
<keyword evidence="3" id="KW-1185">Reference proteome</keyword>
<dbReference type="PANTHER" id="PTHR28266">
    <property type="entry name" value="54S RIBOSOMAL PROTEIN L20, MITOCHONDRIAL"/>
    <property type="match status" value="1"/>
</dbReference>